<comment type="catalytic activity">
    <reaction evidence="5">
        <text>GTP + H2O = GDP + phosphate + H(+)</text>
        <dbReference type="Rhea" id="RHEA:19669"/>
        <dbReference type="ChEBI" id="CHEBI:15377"/>
        <dbReference type="ChEBI" id="CHEBI:15378"/>
        <dbReference type="ChEBI" id="CHEBI:37565"/>
        <dbReference type="ChEBI" id="CHEBI:43474"/>
        <dbReference type="ChEBI" id="CHEBI:58189"/>
    </reaction>
    <physiologicalReaction direction="left-to-right" evidence="5">
        <dbReference type="Rhea" id="RHEA:19670"/>
    </physiologicalReaction>
</comment>
<dbReference type="GO" id="GO:0016787">
    <property type="term" value="F:hydrolase activity"/>
    <property type="evidence" value="ECO:0007669"/>
    <property type="project" value="UniProtKB-KW"/>
</dbReference>
<evidence type="ECO:0000259" key="6">
    <source>
        <dbReference type="SMART" id="SM00833"/>
    </source>
</evidence>
<evidence type="ECO:0000256" key="4">
    <source>
        <dbReference type="ARBA" id="ARBA00034320"/>
    </source>
</evidence>
<gene>
    <name evidence="7" type="ORF">DCF25_18635</name>
</gene>
<dbReference type="Proteomes" id="UP000249354">
    <property type="component" value="Unassembled WGS sequence"/>
</dbReference>
<evidence type="ECO:0000256" key="2">
    <source>
        <dbReference type="ARBA" id="ARBA00022801"/>
    </source>
</evidence>
<dbReference type="CDD" id="cd03112">
    <property type="entry name" value="CobW-like"/>
    <property type="match status" value="1"/>
</dbReference>
<dbReference type="GO" id="GO:0000166">
    <property type="term" value="F:nucleotide binding"/>
    <property type="evidence" value="ECO:0007669"/>
    <property type="project" value="UniProtKB-KW"/>
</dbReference>
<protein>
    <submittedName>
        <fullName evidence="7">Cobalamin biosynthesis protein CobW</fullName>
    </submittedName>
</protein>
<reference evidence="7 8" key="2">
    <citation type="submission" date="2018-06" db="EMBL/GenBank/DDBJ databases">
        <title>Metagenomic assembly of (sub)arctic Cyanobacteria and their associated microbiome from non-axenic cultures.</title>
        <authorList>
            <person name="Baurain D."/>
        </authorList>
    </citation>
    <scope>NUCLEOTIDE SEQUENCE [LARGE SCALE GENOMIC DNA]</scope>
    <source>
        <strain evidence="7">ULC129bin1</strain>
    </source>
</reference>
<comment type="similarity">
    <text evidence="4">Belongs to the SIMIBI class G3E GTPase family. ZNG1 subfamily.</text>
</comment>
<feature type="domain" description="CobW C-terminal" evidence="6">
    <location>
        <begin position="243"/>
        <end position="331"/>
    </location>
</feature>
<evidence type="ECO:0000313" key="8">
    <source>
        <dbReference type="Proteomes" id="UP000249354"/>
    </source>
</evidence>
<evidence type="ECO:0000256" key="5">
    <source>
        <dbReference type="ARBA" id="ARBA00049117"/>
    </source>
</evidence>
<sequence>MSASKSDQAILHGGDDAIAIPKQGMPVTVITGYLGSGKTTLLNHILNNAQGLKVAVLVNEFGDINIDAQLLVSAEQDMVELSNGCICCTINESLVDSVYQVLEREEKMDYLVIETTGLADPLPIIMTFVGTELRNLTRLDSVLGVVDAETFGAALLKSQVYSNQLVYSDVILLNKTDLVSDDAIAAIEQDIHLLKSGARILSCSLESSSDLPLSAILDVGLADVETYALSERELSNHLVSDQFVSIPFRSDRPFDFTKFEHFLMHQLSENIFRAKGILWFEGQPQRYIFQLAGKRCSLSPDAQTRPTQNQLVIIGHQLNPLQLNQQLSNCLTGQAASLLSV</sequence>
<comment type="caution">
    <text evidence="7">The sequence shown here is derived from an EMBL/GenBank/DDBJ whole genome shotgun (WGS) entry which is preliminary data.</text>
</comment>
<keyword evidence="3" id="KW-0143">Chaperone</keyword>
<dbReference type="Pfam" id="PF02492">
    <property type="entry name" value="cobW"/>
    <property type="match status" value="1"/>
</dbReference>
<name>A0A2W4VI80_9CYAN</name>
<keyword evidence="1" id="KW-0547">Nucleotide-binding</keyword>
<dbReference type="Gene3D" id="3.40.50.300">
    <property type="entry name" value="P-loop containing nucleotide triphosphate hydrolases"/>
    <property type="match status" value="1"/>
</dbReference>
<dbReference type="InterPro" id="IPR051316">
    <property type="entry name" value="Zinc-reg_GTPase_activator"/>
</dbReference>
<keyword evidence="2" id="KW-0378">Hydrolase</keyword>
<dbReference type="PANTHER" id="PTHR13748:SF59">
    <property type="entry name" value="COBW C-TERMINAL DOMAIN-CONTAINING PROTEIN"/>
    <property type="match status" value="1"/>
</dbReference>
<organism evidence="7 8">
    <name type="scientific">Leptolyngbya foveolarum</name>
    <dbReference type="NCBI Taxonomy" id="47253"/>
    <lineage>
        <taxon>Bacteria</taxon>
        <taxon>Bacillati</taxon>
        <taxon>Cyanobacteriota</taxon>
        <taxon>Cyanophyceae</taxon>
        <taxon>Leptolyngbyales</taxon>
        <taxon>Leptolyngbyaceae</taxon>
        <taxon>Leptolyngbya group</taxon>
        <taxon>Leptolyngbya</taxon>
    </lineage>
</organism>
<dbReference type="SUPFAM" id="SSF52540">
    <property type="entry name" value="P-loop containing nucleoside triphosphate hydrolases"/>
    <property type="match status" value="1"/>
</dbReference>
<dbReference type="EMBL" id="QBMC01000167">
    <property type="protein sequence ID" value="PZO11861.1"/>
    <property type="molecule type" value="Genomic_DNA"/>
</dbReference>
<evidence type="ECO:0000256" key="1">
    <source>
        <dbReference type="ARBA" id="ARBA00022741"/>
    </source>
</evidence>
<dbReference type="AlphaFoldDB" id="A0A2W4VI80"/>
<dbReference type="Pfam" id="PF07683">
    <property type="entry name" value="CobW_C"/>
    <property type="match status" value="1"/>
</dbReference>
<dbReference type="InterPro" id="IPR036627">
    <property type="entry name" value="CobW-likC_sf"/>
</dbReference>
<accession>A0A2W4VI80</accession>
<dbReference type="SUPFAM" id="SSF90002">
    <property type="entry name" value="Hypothetical protein YjiA, C-terminal domain"/>
    <property type="match status" value="1"/>
</dbReference>
<dbReference type="InterPro" id="IPR011629">
    <property type="entry name" value="CobW-like_C"/>
</dbReference>
<proteinExistence type="inferred from homology"/>
<reference evidence="8" key="1">
    <citation type="submission" date="2018-04" db="EMBL/GenBank/DDBJ databases">
        <authorList>
            <person name="Cornet L."/>
        </authorList>
    </citation>
    <scope>NUCLEOTIDE SEQUENCE [LARGE SCALE GENOMIC DNA]</scope>
</reference>
<dbReference type="InterPro" id="IPR027417">
    <property type="entry name" value="P-loop_NTPase"/>
</dbReference>
<dbReference type="InterPro" id="IPR003495">
    <property type="entry name" value="CobW/HypB/UreG_nucleotide-bd"/>
</dbReference>
<evidence type="ECO:0000256" key="3">
    <source>
        <dbReference type="ARBA" id="ARBA00023186"/>
    </source>
</evidence>
<evidence type="ECO:0000313" key="7">
    <source>
        <dbReference type="EMBL" id="PZO11861.1"/>
    </source>
</evidence>
<dbReference type="SMART" id="SM00833">
    <property type="entry name" value="CobW_C"/>
    <property type="match status" value="1"/>
</dbReference>
<dbReference type="PANTHER" id="PTHR13748">
    <property type="entry name" value="COBW-RELATED"/>
    <property type="match status" value="1"/>
</dbReference>
<dbReference type="Gene3D" id="3.30.1220.10">
    <property type="entry name" value="CobW-like, C-terminal domain"/>
    <property type="match status" value="1"/>
</dbReference>